<dbReference type="AlphaFoldDB" id="A0A6M3XI67"/>
<gene>
    <name evidence="1" type="ORF">TM448B01025_0033</name>
</gene>
<accession>A0A6M3XI67</accession>
<sequence>MDDWGIDELINKGGVMIMNNGEIYKESIGKLLKETDDIVFKIRVLKDDNEKMNLENDKKIIELQGKLMETEATLKDTLTKSKEEAIKTKMGWAHFRIMKDKIVYTDKTIEEIETKYPSEADNYIKISKSLKLDPLKKDIEAGNIVLNEMSRVPQEKKFEYKYTG</sequence>
<proteinExistence type="predicted"/>
<evidence type="ECO:0000313" key="1">
    <source>
        <dbReference type="EMBL" id="QJH97499.1"/>
    </source>
</evidence>
<name>A0A6M3XI67_9ZZZZ</name>
<evidence type="ECO:0008006" key="2">
    <source>
        <dbReference type="Google" id="ProtNLM"/>
    </source>
</evidence>
<organism evidence="1">
    <name type="scientific">viral metagenome</name>
    <dbReference type="NCBI Taxonomy" id="1070528"/>
    <lineage>
        <taxon>unclassified sequences</taxon>
        <taxon>metagenomes</taxon>
        <taxon>organismal metagenomes</taxon>
    </lineage>
</organism>
<reference evidence="1" key="1">
    <citation type="submission" date="2020-03" db="EMBL/GenBank/DDBJ databases">
        <title>The deep terrestrial virosphere.</title>
        <authorList>
            <person name="Holmfeldt K."/>
            <person name="Nilsson E."/>
            <person name="Simone D."/>
            <person name="Lopez-Fernandez M."/>
            <person name="Wu X."/>
            <person name="de Brujin I."/>
            <person name="Lundin D."/>
            <person name="Andersson A."/>
            <person name="Bertilsson S."/>
            <person name="Dopson M."/>
        </authorList>
    </citation>
    <scope>NUCLEOTIDE SEQUENCE</scope>
    <source>
        <strain evidence="1">TM448B01025</strain>
    </source>
</reference>
<dbReference type="EMBL" id="MT144688">
    <property type="protein sequence ID" value="QJH97499.1"/>
    <property type="molecule type" value="Genomic_DNA"/>
</dbReference>
<protein>
    <recommendedName>
        <fullName evidence="2">Host-nuclease inhibitor protein</fullName>
    </recommendedName>
</protein>